<organism evidence="7 8">
    <name type="scientific">Prymnesium parvum</name>
    <name type="common">Toxic golden alga</name>
    <dbReference type="NCBI Taxonomy" id="97485"/>
    <lineage>
        <taxon>Eukaryota</taxon>
        <taxon>Haptista</taxon>
        <taxon>Haptophyta</taxon>
        <taxon>Prymnesiophyceae</taxon>
        <taxon>Prymnesiales</taxon>
        <taxon>Prymnesiaceae</taxon>
        <taxon>Prymnesium</taxon>
    </lineage>
</organism>
<feature type="signal peptide" evidence="4">
    <location>
        <begin position="1"/>
        <end position="22"/>
    </location>
</feature>
<protein>
    <recommendedName>
        <fullName evidence="9">Adenylate cyclase</fullName>
    </recommendedName>
</protein>
<dbReference type="InterPro" id="IPR018490">
    <property type="entry name" value="cNMP-bd_dom_sf"/>
</dbReference>
<gene>
    <name evidence="7" type="ORF">AB1Y20_019332</name>
</gene>
<dbReference type="Gene3D" id="3.90.245.10">
    <property type="entry name" value="Ribonucleoside hydrolase-like"/>
    <property type="match status" value="1"/>
</dbReference>
<dbReference type="Pfam" id="PF00027">
    <property type="entry name" value="cNMP_binding"/>
    <property type="match status" value="1"/>
</dbReference>
<dbReference type="GO" id="GO:0035556">
    <property type="term" value="P:intracellular signal transduction"/>
    <property type="evidence" value="ECO:0007669"/>
    <property type="project" value="InterPro"/>
</dbReference>
<feature type="domain" description="Guanylate cyclase" evidence="6">
    <location>
        <begin position="115"/>
        <end position="249"/>
    </location>
</feature>
<dbReference type="SUPFAM" id="SSF53590">
    <property type="entry name" value="Nucleoside hydrolase"/>
    <property type="match status" value="1"/>
</dbReference>
<evidence type="ECO:0000256" key="4">
    <source>
        <dbReference type="SAM" id="SignalP"/>
    </source>
</evidence>
<feature type="region of interest" description="Disordered" evidence="3">
    <location>
        <begin position="1455"/>
        <end position="1476"/>
    </location>
</feature>
<dbReference type="SMART" id="SM00044">
    <property type="entry name" value="CYCc"/>
    <property type="match status" value="1"/>
</dbReference>
<sequence length="2332" mass="256857">MPYARWSMAAMVILLVVPVWRAASRRLRRQKSSAIPAPPIKQKTEEVLETPKPSASRPFDRRLRLSKDSDTRLRTEADRRLDELAAFCPAISLWEISQLGLREQLQPSAFDIDAALIFVDISGFTNLCTRLDIEVLQSHINKYFTRLVDVITRHGGDVIRYAGDALLCAWPIVLNSPQEVLASAVMEACRCALELTSTLGSYPVPEACTTLAVHSGIGVGRVTVFRIGKRDRWEVFIAGQPLQQVALAEGMSKLGETVLSAEAWGLVKGMCVTEHKDKGCALLVSTAGNEASHDSAPFFVTPLLELQRQGSVHRKFTTAHEAPLSALVHETARRAIEAGVLSSVPERRSVLVVFCLIEGLEGALAKGCAGLDAVEACLATILGHIGKLGGLLRQFILDDKGMVAIWTFGLPQNSFEDNAYRALRTCIEVERGLSALHLHSRMGLTSGIAFCGMVGAKTRCEYGVMGPSVNLAARLMSACEKYDAKILCNDDLYEDCQHLGVQFDVEFIRHPPIRVKGYDLPVTLYQPVPNTRKSVVNEVLRTMEFFSCLSPVEQEELRNAMEEQQFSKGDCIVRQGDVGETFYIIIDGTVEVSKEDPITSKSEHICFFSNGDYFGELSLLNSGPRSATVKAFSDVVFTVSLGRATFTQLLGPLQDILCRQSYSDGTRVPVVMVSNSETLGSLSRVQEVQFLIKHVQYSQLTSQPSLVLISGEPGIGKSHTLSELRRCLVRDVLVRGTYSCSQLETEPLAAWLPLLRSLIDSDDIVEASFREVPSPMQELGAVIGTSVSFDMLSADAMHPQLDTSRIADFICSLIREPLAILFDGVENWSSHAWKVLDAVMSKRPSVAFVLAGRDLKMWCGQGQLEAYESLVHNLSRPVSFETCRLSPRVAYTMLELRPLTCKMAEKILACQLGDSVARSSELSEQVYRRCGGNPGFLLALLSQLPRATASGQVDDQTLIESIRRLPSTVHEVVLAQLDRLPPEQQIIIKQASALGPCVDKEVLSGIYAGARAEVETLLRSHGVQQYLMLDESAEPVGHRFVFRNSAFCEIIYNLMLFPQRQRLHALIADWYRRVYTLHPTDEGIALLCHHAQLSGDSDLAQWSLFLGGYVSLNRGTYSEAAQRFESCIACFEKKSTQLNALEPKYVQSKIELVTLWTQHDVPRPEDVSPVQVMRDLLADLEGATDLMPRSVSAPMRLHDQDTEPPYTANQAKKSSSKEIRPPPGRIATPIIINEMKAKVRRALALAMLSEPDYAEPMEVIEKLLRTAMTFFRRVHDDYNTSKTLVGLGMYFLKRARILVRNGTAASEQDRMLARAQVDQMYDFASEALKQAEVVEPLSAEVYDSQTALYMERESSHFDPEQALAYAERAIMMHTIRHGAFHTRVEKPLCIRARAHHALREYAQELSVFNHIKLVQARPRDPGVETQHRVLADADLEVRVALPWRRGRRLWDRLKENGSFSHGSNPGSGGSFKKGLSRSEHTIDESNSFSEESFRSMLLARFPEINSCMIGLTIEDDGLLSNCAAEVRARLIASMVYAMKLSPHAALGDEDGEDVSPGGTAELTSDDDEMVALAADCVSTPAELNIQLIALLCLALARFSLILADADIAVVDILANKARAILQSASLYLPSIRRLSSRDRTQVASLLSFNLDIDMLSRGEAVVGTLAPLRATATNGGEGAAKALLFHCVLHAYGRRSLGHSPQTIASVKRHYNLIIAELRELTHPGMLVSVESKALSKYYATAHSAMNGSEDANAVSRLLLMLGHDDTMESKLAAAHRLVPAAEWRSLRKELDLGLLVRAAEKRIELLGVSDMMRACVDTAGAEPKEIEKTIARGLRALNKIYETARATSGTGMQGGRNMQSSSTSGKQTVDCVNAARLVRIGGASALSMTTFSLWESPKLSKSYVLCEERRHDVSMVWTGYSQGTVERLTELVNAAESSDDAREQDEEPLPLVVITDPGKDNDDELALILCRTMRDMKLIDLRAVVANLAPAFERAKLARGTLDELGMANVPAAAGGNGNAKGDMYGISRNLAHTSHGSVRRDPEEDGHALLLRVYEEAEPHSLTLLLISSLVDAAQFIESHEELFALKTARVAIMGGVAESSLQEGSDYIEPDRSAANHRFDFNATELVYRRCQELGVALVVLTRSAAYATSVPAFIYDELASLGHPVALRLRENQREAIEVLFKRACLPPSDPGRLGLPERCGIEWFSQTFCTGTDLSSVSSGRSVWPYVTSLVMYDALALLAAHPKTLDAFFEVALKEVNDVTHCVVGLNDEHPGIRDTNLLRTFLMDGLRYALSVSQREARTAQNSPADCSIITPEVKLSRITTSPIT</sequence>
<dbReference type="SUPFAM" id="SSF52540">
    <property type="entry name" value="P-loop containing nucleoside triphosphate hydrolases"/>
    <property type="match status" value="1"/>
</dbReference>
<evidence type="ECO:0008006" key="9">
    <source>
        <dbReference type="Google" id="ProtNLM"/>
    </source>
</evidence>
<evidence type="ECO:0000313" key="8">
    <source>
        <dbReference type="Proteomes" id="UP001515480"/>
    </source>
</evidence>
<dbReference type="EMBL" id="JBGBPQ010000005">
    <property type="protein sequence ID" value="KAL1524437.1"/>
    <property type="molecule type" value="Genomic_DNA"/>
</dbReference>
<dbReference type="InterPro" id="IPR014710">
    <property type="entry name" value="RmlC-like_jellyroll"/>
</dbReference>
<keyword evidence="2" id="KW-0067">ATP-binding</keyword>
<dbReference type="Pfam" id="PF00211">
    <property type="entry name" value="Guanylate_cyc"/>
    <property type="match status" value="1"/>
</dbReference>
<dbReference type="Proteomes" id="UP001515480">
    <property type="component" value="Unassembled WGS sequence"/>
</dbReference>
<dbReference type="InterPro" id="IPR000595">
    <property type="entry name" value="cNMP-bd_dom"/>
</dbReference>
<dbReference type="InterPro" id="IPR041664">
    <property type="entry name" value="AAA_16"/>
</dbReference>
<dbReference type="Gene3D" id="3.30.70.1230">
    <property type="entry name" value="Nucleotide cyclase"/>
    <property type="match status" value="2"/>
</dbReference>
<feature type="domain" description="Cyclic nucleotide-binding" evidence="5">
    <location>
        <begin position="545"/>
        <end position="656"/>
    </location>
</feature>
<dbReference type="GO" id="GO:0004016">
    <property type="term" value="F:adenylate cyclase activity"/>
    <property type="evidence" value="ECO:0007669"/>
    <property type="project" value="TreeGrafter"/>
</dbReference>
<keyword evidence="8" id="KW-1185">Reference proteome</keyword>
<feature type="domain" description="Guanylate cyclase" evidence="6">
    <location>
        <begin position="351"/>
        <end position="476"/>
    </location>
</feature>
<feature type="region of interest" description="Disordered" evidence="3">
    <location>
        <begin position="1189"/>
        <end position="1225"/>
    </location>
</feature>
<evidence type="ECO:0000256" key="1">
    <source>
        <dbReference type="ARBA" id="ARBA00022741"/>
    </source>
</evidence>
<dbReference type="PROSITE" id="PS50125">
    <property type="entry name" value="GUANYLATE_CYCLASE_2"/>
    <property type="match status" value="2"/>
</dbReference>
<name>A0AB34JTT5_PRYPA</name>
<proteinExistence type="predicted"/>
<evidence type="ECO:0000256" key="2">
    <source>
        <dbReference type="ARBA" id="ARBA00022840"/>
    </source>
</evidence>
<reference evidence="7 8" key="1">
    <citation type="journal article" date="2024" name="Science">
        <title>Giant polyketide synthase enzymes in the biosynthesis of giant marine polyether toxins.</title>
        <authorList>
            <person name="Fallon T.R."/>
            <person name="Shende V.V."/>
            <person name="Wierzbicki I.H."/>
            <person name="Pendleton A.L."/>
            <person name="Watervoot N.F."/>
            <person name="Auber R.P."/>
            <person name="Gonzalez D.J."/>
            <person name="Wisecaver J.H."/>
            <person name="Moore B.S."/>
        </authorList>
    </citation>
    <scope>NUCLEOTIDE SEQUENCE [LARGE SCALE GENOMIC DNA]</scope>
    <source>
        <strain evidence="7 8">12B1</strain>
    </source>
</reference>
<feature type="chain" id="PRO_5044220126" description="Adenylate cyclase" evidence="4">
    <location>
        <begin position="23"/>
        <end position="2332"/>
    </location>
</feature>
<evidence type="ECO:0000259" key="5">
    <source>
        <dbReference type="PROSITE" id="PS50042"/>
    </source>
</evidence>
<dbReference type="CDD" id="cd07302">
    <property type="entry name" value="CHD"/>
    <property type="match status" value="2"/>
</dbReference>
<feature type="region of interest" description="Disordered" evidence="3">
    <location>
        <begin position="33"/>
        <end position="60"/>
    </location>
</feature>
<dbReference type="GO" id="GO:0009190">
    <property type="term" value="P:cyclic nucleotide biosynthetic process"/>
    <property type="evidence" value="ECO:0007669"/>
    <property type="project" value="InterPro"/>
</dbReference>
<evidence type="ECO:0000313" key="7">
    <source>
        <dbReference type="EMBL" id="KAL1524437.1"/>
    </source>
</evidence>
<dbReference type="CDD" id="cd00038">
    <property type="entry name" value="CAP_ED"/>
    <property type="match status" value="1"/>
</dbReference>
<dbReference type="Gene3D" id="2.60.120.10">
    <property type="entry name" value="Jelly Rolls"/>
    <property type="match status" value="1"/>
</dbReference>
<dbReference type="PANTHER" id="PTHR16305">
    <property type="entry name" value="TESTICULAR SOLUBLE ADENYLYL CYCLASE"/>
    <property type="match status" value="1"/>
</dbReference>
<dbReference type="SUPFAM" id="SSF55073">
    <property type="entry name" value="Nucleotide cyclase"/>
    <property type="match status" value="2"/>
</dbReference>
<dbReference type="GO" id="GO:0005524">
    <property type="term" value="F:ATP binding"/>
    <property type="evidence" value="ECO:0007669"/>
    <property type="project" value="UniProtKB-KW"/>
</dbReference>
<comment type="caution">
    <text evidence="7">The sequence shown here is derived from an EMBL/GenBank/DDBJ whole genome shotgun (WGS) entry which is preliminary data.</text>
</comment>
<dbReference type="PROSITE" id="PS00889">
    <property type="entry name" value="CNMP_BINDING_2"/>
    <property type="match status" value="1"/>
</dbReference>
<dbReference type="GO" id="GO:0005737">
    <property type="term" value="C:cytoplasm"/>
    <property type="evidence" value="ECO:0007669"/>
    <property type="project" value="TreeGrafter"/>
</dbReference>
<dbReference type="InterPro" id="IPR018488">
    <property type="entry name" value="cNMP-bd_CS"/>
</dbReference>
<dbReference type="GO" id="GO:0016799">
    <property type="term" value="F:hydrolase activity, hydrolyzing N-glycosyl compounds"/>
    <property type="evidence" value="ECO:0007669"/>
    <property type="project" value="InterPro"/>
</dbReference>
<keyword evidence="4" id="KW-0732">Signal</keyword>
<dbReference type="SUPFAM" id="SSF51206">
    <property type="entry name" value="cAMP-binding domain-like"/>
    <property type="match status" value="1"/>
</dbReference>
<dbReference type="InterPro" id="IPR027417">
    <property type="entry name" value="P-loop_NTPase"/>
</dbReference>
<dbReference type="InterPro" id="IPR001054">
    <property type="entry name" value="A/G_cyclase"/>
</dbReference>
<evidence type="ECO:0000256" key="3">
    <source>
        <dbReference type="SAM" id="MobiDB-lite"/>
    </source>
</evidence>
<dbReference type="PROSITE" id="PS50042">
    <property type="entry name" value="CNMP_BINDING_3"/>
    <property type="match status" value="1"/>
</dbReference>
<keyword evidence="1" id="KW-0547">Nucleotide-binding</keyword>
<dbReference type="SMART" id="SM00100">
    <property type="entry name" value="cNMP"/>
    <property type="match status" value="1"/>
</dbReference>
<dbReference type="PROSITE" id="PS00888">
    <property type="entry name" value="CNMP_BINDING_1"/>
    <property type="match status" value="1"/>
</dbReference>
<evidence type="ECO:0000259" key="6">
    <source>
        <dbReference type="PROSITE" id="PS50125"/>
    </source>
</evidence>
<dbReference type="Pfam" id="PF13191">
    <property type="entry name" value="AAA_16"/>
    <property type="match status" value="1"/>
</dbReference>
<dbReference type="PANTHER" id="PTHR16305:SF28">
    <property type="entry name" value="GUANYLATE CYCLASE DOMAIN-CONTAINING PROTEIN"/>
    <property type="match status" value="1"/>
</dbReference>
<dbReference type="PRINTS" id="PR00103">
    <property type="entry name" value="CAMPKINASE"/>
</dbReference>
<dbReference type="InterPro" id="IPR029787">
    <property type="entry name" value="Nucleotide_cyclase"/>
</dbReference>
<accession>A0AB34JTT5</accession>
<dbReference type="InterPro" id="IPR036452">
    <property type="entry name" value="Ribo_hydro-like"/>
</dbReference>